<accession>A0A2U1MIJ7</accession>
<name>A0A2U1MIJ7_ARTAN</name>
<gene>
    <name evidence="8" type="ORF">CTI12_AA375920</name>
</gene>
<keyword evidence="8" id="KW-0378">Hydrolase</keyword>
<dbReference type="SUPFAM" id="SSF50249">
    <property type="entry name" value="Nucleic acid-binding proteins"/>
    <property type="match status" value="2"/>
</dbReference>
<feature type="domain" description="Replication factor A C-terminal" evidence="7">
    <location>
        <begin position="634"/>
        <end position="744"/>
    </location>
</feature>
<evidence type="ECO:0000256" key="4">
    <source>
        <dbReference type="ARBA" id="ARBA00022833"/>
    </source>
</evidence>
<dbReference type="Pfam" id="PF08646">
    <property type="entry name" value="Rep_fac-A_C"/>
    <property type="match status" value="1"/>
</dbReference>
<dbReference type="PANTHER" id="PTHR45786">
    <property type="entry name" value="DNA BINDING PROTEIN-LIKE"/>
    <property type="match status" value="1"/>
</dbReference>
<proteinExistence type="inferred from homology"/>
<evidence type="ECO:0000256" key="2">
    <source>
        <dbReference type="ARBA" id="ARBA00022723"/>
    </source>
</evidence>
<feature type="compositionally biased region" description="Polar residues" evidence="6">
    <location>
        <begin position="765"/>
        <end position="782"/>
    </location>
</feature>
<dbReference type="CDD" id="cd04481">
    <property type="entry name" value="RPA1_DBD_B_like"/>
    <property type="match status" value="1"/>
</dbReference>
<evidence type="ECO:0000256" key="1">
    <source>
        <dbReference type="ARBA" id="ARBA00005690"/>
    </source>
</evidence>
<keyword evidence="4" id="KW-0862">Zinc</keyword>
<dbReference type="InterPro" id="IPR012340">
    <property type="entry name" value="NA-bd_OB-fold"/>
</dbReference>
<keyword evidence="8" id="KW-0347">Helicase</keyword>
<keyword evidence="9" id="KW-1185">Reference proteome</keyword>
<protein>
    <submittedName>
        <fullName evidence="8">Helitron helicase-like domain-containing protein</fullName>
    </submittedName>
</protein>
<feature type="compositionally biased region" description="Polar residues" evidence="6">
    <location>
        <begin position="906"/>
        <end position="920"/>
    </location>
</feature>
<dbReference type="CDD" id="cd04476">
    <property type="entry name" value="RPA1_DBD_C"/>
    <property type="match status" value="1"/>
</dbReference>
<evidence type="ECO:0000256" key="5">
    <source>
        <dbReference type="ARBA" id="ARBA00023125"/>
    </source>
</evidence>
<dbReference type="InterPro" id="IPR047192">
    <property type="entry name" value="Euk_RPA1_DBD_C"/>
</dbReference>
<dbReference type="GO" id="GO:0003677">
    <property type="term" value="F:DNA binding"/>
    <property type="evidence" value="ECO:0007669"/>
    <property type="project" value="UniProtKB-KW"/>
</dbReference>
<keyword evidence="8" id="KW-0547">Nucleotide-binding</keyword>
<keyword evidence="3" id="KW-0863">Zinc-finger</keyword>
<feature type="region of interest" description="Disordered" evidence="6">
    <location>
        <begin position="855"/>
        <end position="937"/>
    </location>
</feature>
<evidence type="ECO:0000313" key="9">
    <source>
        <dbReference type="Proteomes" id="UP000245207"/>
    </source>
</evidence>
<keyword evidence="5" id="KW-0238">DNA-binding</keyword>
<feature type="region of interest" description="Disordered" evidence="6">
    <location>
        <begin position="763"/>
        <end position="793"/>
    </location>
</feature>
<evidence type="ECO:0000313" key="8">
    <source>
        <dbReference type="EMBL" id="PWA61052.1"/>
    </source>
</evidence>
<organism evidence="8 9">
    <name type="scientific">Artemisia annua</name>
    <name type="common">Sweet wormwood</name>
    <dbReference type="NCBI Taxonomy" id="35608"/>
    <lineage>
        <taxon>Eukaryota</taxon>
        <taxon>Viridiplantae</taxon>
        <taxon>Streptophyta</taxon>
        <taxon>Embryophyta</taxon>
        <taxon>Tracheophyta</taxon>
        <taxon>Spermatophyta</taxon>
        <taxon>Magnoliopsida</taxon>
        <taxon>eudicotyledons</taxon>
        <taxon>Gunneridae</taxon>
        <taxon>Pentapetalae</taxon>
        <taxon>asterids</taxon>
        <taxon>campanulids</taxon>
        <taxon>Asterales</taxon>
        <taxon>Asteraceae</taxon>
        <taxon>Asteroideae</taxon>
        <taxon>Anthemideae</taxon>
        <taxon>Artemisiinae</taxon>
        <taxon>Artemisia</taxon>
    </lineage>
</organism>
<dbReference type="GO" id="GO:0008270">
    <property type="term" value="F:zinc ion binding"/>
    <property type="evidence" value="ECO:0007669"/>
    <property type="project" value="UniProtKB-KW"/>
</dbReference>
<evidence type="ECO:0000259" key="7">
    <source>
        <dbReference type="Pfam" id="PF08646"/>
    </source>
</evidence>
<dbReference type="InterPro" id="IPR013955">
    <property type="entry name" value="Rep_factor-A_C"/>
</dbReference>
<dbReference type="STRING" id="35608.A0A2U1MIJ7"/>
<dbReference type="Proteomes" id="UP000245207">
    <property type="component" value="Unassembled WGS sequence"/>
</dbReference>
<keyword evidence="2" id="KW-0479">Metal-binding</keyword>
<comment type="caution">
    <text evidence="8">The sequence shown here is derived from an EMBL/GenBank/DDBJ whole genome shotgun (WGS) entry which is preliminary data.</text>
</comment>
<dbReference type="PANTHER" id="PTHR45786:SF74">
    <property type="entry name" value="ATP-DEPENDENT DNA HELICASE"/>
    <property type="match status" value="1"/>
</dbReference>
<dbReference type="EMBL" id="PKPP01005197">
    <property type="protein sequence ID" value="PWA61052.1"/>
    <property type="molecule type" value="Genomic_DNA"/>
</dbReference>
<keyword evidence="8" id="KW-0067">ATP-binding</keyword>
<dbReference type="Gene3D" id="2.40.50.140">
    <property type="entry name" value="Nucleic acid-binding proteins"/>
    <property type="match status" value="2"/>
</dbReference>
<dbReference type="AlphaFoldDB" id="A0A2U1MIJ7"/>
<reference evidence="8 9" key="1">
    <citation type="journal article" date="2018" name="Mol. Plant">
        <title>The genome of Artemisia annua provides insight into the evolution of Asteraceae family and artemisinin biosynthesis.</title>
        <authorList>
            <person name="Shen Q."/>
            <person name="Zhang L."/>
            <person name="Liao Z."/>
            <person name="Wang S."/>
            <person name="Yan T."/>
            <person name="Shi P."/>
            <person name="Liu M."/>
            <person name="Fu X."/>
            <person name="Pan Q."/>
            <person name="Wang Y."/>
            <person name="Lv Z."/>
            <person name="Lu X."/>
            <person name="Zhang F."/>
            <person name="Jiang W."/>
            <person name="Ma Y."/>
            <person name="Chen M."/>
            <person name="Hao X."/>
            <person name="Li L."/>
            <person name="Tang Y."/>
            <person name="Lv G."/>
            <person name="Zhou Y."/>
            <person name="Sun X."/>
            <person name="Brodelius P.E."/>
            <person name="Rose J.K.C."/>
            <person name="Tang K."/>
        </authorList>
    </citation>
    <scope>NUCLEOTIDE SEQUENCE [LARGE SCALE GENOMIC DNA]</scope>
    <source>
        <strain evidence="9">cv. Huhao1</strain>
        <tissue evidence="8">Leaf</tissue>
    </source>
</reference>
<sequence length="937" mass="105950">MPRRLVSSDFIDPCNNNMLSSTGSNGFKEHVLNYHESTLGINNIKTPAHFHINNNENRTWSTDDVTHINYPKWSAHTANLQQQQLPPFIIPENQMVMPYSESAITCAPSMLKSNVREFEFPTISNNRHKKSRVATNMPYVNSSAGGTAPFHMIHDASHSACTSSHQDPRGIYCTQKRKCQKPQTTYLMLTKNAKVLYTGVQVNINSTTTVKNDTILHLNNLHQNPFGPTLLQQKQDLVHNKGKNVVLQPPTIRDASDYFSSPTYVQQCQPLTNTSIRENYIETVRPSTDNSTSAQQNFITSRQSKWRYRHTQQPHMYLSYTLTLETVIICATIATQFFGMLYIYDTQNEVAHRMEPFGGKDGSGLKPEIFQNLIQILDEHNELVRVFRTARERCNQPNVTEFKIQLYNVVGGRQYQLPTSGTLGAIVIEPDTNTQTDYDVIIEYKDKRPQRISKLHSSYMSLQFPLLFVYGQPGYNTKMTLEEDCIGCYISSGPADTIGNPNKDQMVMRRVEIQNLNRISIELTLWDDLAEAFKTDEIDALERPILIAVSSCRVTRFRNNLQLSSTPASYYYINPRIPQLEEYRAQYREVFNLKPPLEIVRQPYKDREKEKFRNRFPLALLLGETPKTHEGVRFTCEGTITNIHTSKDWYYPSCTTCTLKAEYDDGIYDCKIHRALAYPAHRYNFKASLTDGTSTATITFFTPKANDIVGIDCPSLLASLNDPDPRNIPEKIQAIVGKKHIFQFIFNTSSKQPTPEFIFTGLLDQPQTPKQVTDKASGSGTSEKQHDKMSQDIPQSQELAAAIEYPLTQQATMMIETPPPTVTQGLATLQAPCEDINKDIPIHQPPVAATEFAFTSPRAIKTEPLSTTETQGEKAMESPQHNPADQPNDPANKPPQEEDYLADAPSKSSMANTGRPTTSKRALFQGKTAGAKKNKKE</sequence>
<evidence type="ECO:0000256" key="6">
    <source>
        <dbReference type="SAM" id="MobiDB-lite"/>
    </source>
</evidence>
<dbReference type="GO" id="GO:0004386">
    <property type="term" value="F:helicase activity"/>
    <property type="evidence" value="ECO:0007669"/>
    <property type="project" value="UniProtKB-KW"/>
</dbReference>
<comment type="similarity">
    <text evidence="1">Belongs to the replication factor A protein 1 family.</text>
</comment>
<evidence type="ECO:0000256" key="3">
    <source>
        <dbReference type="ARBA" id="ARBA00022771"/>
    </source>
</evidence>